<evidence type="ECO:0008006" key="4">
    <source>
        <dbReference type="Google" id="ProtNLM"/>
    </source>
</evidence>
<keyword evidence="3" id="KW-1185">Reference proteome</keyword>
<evidence type="ECO:0000313" key="2">
    <source>
        <dbReference type="EMBL" id="PAU46066.1"/>
    </source>
</evidence>
<reference evidence="2 3" key="1">
    <citation type="submission" date="2017-08" db="EMBL/GenBank/DDBJ databases">
        <title>Genome sequence of Streptomyces albireticuli NRRL B-1670.</title>
        <authorList>
            <person name="Graham D.E."/>
            <person name="Mahan K.M."/>
            <person name="Klingeman D.M."/>
            <person name="Hettich R.L."/>
            <person name="Parry R.J."/>
            <person name="Spain J.C."/>
        </authorList>
    </citation>
    <scope>NUCLEOTIDE SEQUENCE [LARGE SCALE GENOMIC DNA]</scope>
    <source>
        <strain evidence="2 3">NRRL B-1670</strain>
    </source>
</reference>
<name>A0A2A2D3R4_9ACTN</name>
<gene>
    <name evidence="2" type="ORF">CK936_26100</name>
</gene>
<dbReference type="EMBL" id="NSJV01000498">
    <property type="protein sequence ID" value="PAU46066.1"/>
    <property type="molecule type" value="Genomic_DNA"/>
</dbReference>
<proteinExistence type="predicted"/>
<accession>A0A2A2D3R4</accession>
<dbReference type="AlphaFoldDB" id="A0A2A2D3R4"/>
<evidence type="ECO:0000256" key="1">
    <source>
        <dbReference type="SAM" id="SignalP"/>
    </source>
</evidence>
<feature type="chain" id="PRO_5013013880" description="Secreted protein" evidence="1">
    <location>
        <begin position="32"/>
        <end position="136"/>
    </location>
</feature>
<sequence length="136" mass="14494">MRTRIRTSLALAASAAAVLAGGLAAAGPAAAQSGVTAASCQPKKTITVSGGKAEYTECRRTSNGKKQSSVILTLWDRAYCANPFARVLIGSYDVTFTHFDPYLSDESREFKTGWHNGADAKVWLDVRRTCHGGDLV</sequence>
<feature type="signal peptide" evidence="1">
    <location>
        <begin position="1"/>
        <end position="31"/>
    </location>
</feature>
<dbReference type="RefSeq" id="WP_095583425.1">
    <property type="nucleotide sequence ID" value="NZ_JAJQQQ010000007.1"/>
</dbReference>
<dbReference type="Proteomes" id="UP000218944">
    <property type="component" value="Unassembled WGS sequence"/>
</dbReference>
<evidence type="ECO:0000313" key="3">
    <source>
        <dbReference type="Proteomes" id="UP000218944"/>
    </source>
</evidence>
<organism evidence="2 3">
    <name type="scientific">Streptomyces albireticuli</name>
    <dbReference type="NCBI Taxonomy" id="1940"/>
    <lineage>
        <taxon>Bacteria</taxon>
        <taxon>Bacillati</taxon>
        <taxon>Actinomycetota</taxon>
        <taxon>Actinomycetes</taxon>
        <taxon>Kitasatosporales</taxon>
        <taxon>Streptomycetaceae</taxon>
        <taxon>Streptomyces</taxon>
    </lineage>
</organism>
<protein>
    <recommendedName>
        <fullName evidence="4">Secreted protein</fullName>
    </recommendedName>
</protein>
<keyword evidence="1" id="KW-0732">Signal</keyword>
<comment type="caution">
    <text evidence="2">The sequence shown here is derived from an EMBL/GenBank/DDBJ whole genome shotgun (WGS) entry which is preliminary data.</text>
</comment>